<dbReference type="CDD" id="cd00077">
    <property type="entry name" value="HDc"/>
    <property type="match status" value="1"/>
</dbReference>
<keyword evidence="1" id="KW-0175">Coiled coil</keyword>
<dbReference type="PROSITE" id="PS51832">
    <property type="entry name" value="HD_GYP"/>
    <property type="match status" value="1"/>
</dbReference>
<name>A0A923E9Q2_CLOTT</name>
<sequence length="345" mass="39821">MKLKDLKVGMILANDIVVDNTVLVAKGVKITENILNKLKNVYFENNLSVYDLEEMLKKSREKKEELKQVQLEIESLSKELENIFEKIDYKGKADLGEVKDFTKKIMEYLKSPKTIVKNIILQGSGEDCIYKHSVNVTAMSLLLGRWLGFDENKLKLLAYSAILHDFGKTKIDKNILHQKRNLKEDEFKKIKMHPIIAYNLVKDICYLSNSVGYGILMHHERLDGSGYPLGLKDERIHEFAKVIAIVDTFDALNSDRSYKESRDPFKVLEIIKSESLGKLDYSYCNVFIEHLINYYIGEFVLLNNNTVCEIICVNINNLCKPLLMYNGDFIDLKKHNELTVENLIL</sequence>
<evidence type="ECO:0000256" key="1">
    <source>
        <dbReference type="SAM" id="Coils"/>
    </source>
</evidence>
<keyword evidence="4" id="KW-1185">Reference proteome</keyword>
<evidence type="ECO:0000259" key="2">
    <source>
        <dbReference type="PROSITE" id="PS51832"/>
    </source>
</evidence>
<evidence type="ECO:0000313" key="3">
    <source>
        <dbReference type="EMBL" id="MBC2397822.1"/>
    </source>
</evidence>
<dbReference type="InterPro" id="IPR003607">
    <property type="entry name" value="HD/PDEase_dom"/>
</dbReference>
<reference evidence="3 4" key="1">
    <citation type="submission" date="2020-04" db="EMBL/GenBank/DDBJ databases">
        <title>Genomic insights into acetone-butanol-ethanol (ABE) fermentation by sequencing solventogenic clostridia strains.</title>
        <authorList>
            <person name="Brown S."/>
        </authorList>
    </citation>
    <scope>NUCLEOTIDE SEQUENCE [LARGE SCALE GENOMIC DNA]</scope>
    <source>
        <strain evidence="3 4">DJ011</strain>
    </source>
</reference>
<dbReference type="PANTHER" id="PTHR43155:SF2">
    <property type="entry name" value="CYCLIC DI-GMP PHOSPHODIESTERASE PA4108"/>
    <property type="match status" value="1"/>
</dbReference>
<dbReference type="Proteomes" id="UP000563151">
    <property type="component" value="Unassembled WGS sequence"/>
</dbReference>
<dbReference type="Gene3D" id="1.10.3210.10">
    <property type="entry name" value="Hypothetical protein af1432"/>
    <property type="match status" value="1"/>
</dbReference>
<dbReference type="SMART" id="SM00471">
    <property type="entry name" value="HDc"/>
    <property type="match status" value="1"/>
</dbReference>
<gene>
    <name evidence="3" type="ORF">HGG79_08550</name>
</gene>
<dbReference type="EMBL" id="JAAZWO010000008">
    <property type="protein sequence ID" value="MBC2397822.1"/>
    <property type="molecule type" value="Genomic_DNA"/>
</dbReference>
<comment type="caution">
    <text evidence="3">The sequence shown here is derived from an EMBL/GenBank/DDBJ whole genome shotgun (WGS) entry which is preliminary data.</text>
</comment>
<proteinExistence type="predicted"/>
<feature type="domain" description="HD-GYP" evidence="2">
    <location>
        <begin position="107"/>
        <end position="303"/>
    </location>
</feature>
<dbReference type="SUPFAM" id="SSF109604">
    <property type="entry name" value="HD-domain/PDEase-like"/>
    <property type="match status" value="1"/>
</dbReference>
<accession>A0A923E9Q2</accession>
<organism evidence="3 4">
    <name type="scientific">Clostridium tetanomorphum</name>
    <dbReference type="NCBI Taxonomy" id="1553"/>
    <lineage>
        <taxon>Bacteria</taxon>
        <taxon>Bacillati</taxon>
        <taxon>Bacillota</taxon>
        <taxon>Clostridia</taxon>
        <taxon>Eubacteriales</taxon>
        <taxon>Clostridiaceae</taxon>
        <taxon>Clostridium</taxon>
    </lineage>
</organism>
<dbReference type="Pfam" id="PF13487">
    <property type="entry name" value="HD_5"/>
    <property type="match status" value="1"/>
</dbReference>
<evidence type="ECO:0000313" key="4">
    <source>
        <dbReference type="Proteomes" id="UP000563151"/>
    </source>
</evidence>
<dbReference type="PANTHER" id="PTHR43155">
    <property type="entry name" value="CYCLIC DI-GMP PHOSPHODIESTERASE PA4108-RELATED"/>
    <property type="match status" value="1"/>
</dbReference>
<protein>
    <submittedName>
        <fullName evidence="3">HD-GYP domain-containing protein</fullName>
    </submittedName>
</protein>
<feature type="coiled-coil region" evidence="1">
    <location>
        <begin position="49"/>
        <end position="86"/>
    </location>
</feature>
<dbReference type="AlphaFoldDB" id="A0A923E9Q2"/>
<dbReference type="InterPro" id="IPR037522">
    <property type="entry name" value="HD_GYP_dom"/>
</dbReference>